<dbReference type="Gene3D" id="3.10.20.90">
    <property type="entry name" value="Phosphatidylinositol 3-kinase Catalytic Subunit, Chain A, domain 1"/>
    <property type="match status" value="1"/>
</dbReference>
<accession>A0ABD3MB96</accession>
<organism evidence="3 4">
    <name type="scientific">Discostella pseudostelligera</name>
    <dbReference type="NCBI Taxonomy" id="259834"/>
    <lineage>
        <taxon>Eukaryota</taxon>
        <taxon>Sar</taxon>
        <taxon>Stramenopiles</taxon>
        <taxon>Ochrophyta</taxon>
        <taxon>Bacillariophyta</taxon>
        <taxon>Coscinodiscophyceae</taxon>
        <taxon>Thalassiosirophycidae</taxon>
        <taxon>Stephanodiscales</taxon>
        <taxon>Stephanodiscaceae</taxon>
        <taxon>Discostella</taxon>
    </lineage>
</organism>
<reference evidence="3 4" key="1">
    <citation type="submission" date="2024-10" db="EMBL/GenBank/DDBJ databases">
        <title>Updated reference genomes for cyclostephanoid diatoms.</title>
        <authorList>
            <person name="Roberts W.R."/>
            <person name="Alverson A.J."/>
        </authorList>
    </citation>
    <scope>NUCLEOTIDE SEQUENCE [LARGE SCALE GENOMIC DNA]</scope>
    <source>
        <strain evidence="3 4">AJA232-27</strain>
    </source>
</reference>
<proteinExistence type="predicted"/>
<gene>
    <name evidence="3" type="ORF">ACHAWU_010224</name>
</gene>
<keyword evidence="4" id="KW-1185">Reference proteome</keyword>
<dbReference type="SMART" id="SM00213">
    <property type="entry name" value="UBQ"/>
    <property type="match status" value="1"/>
</dbReference>
<dbReference type="CDD" id="cd01763">
    <property type="entry name" value="Ubl_SUMO_like"/>
    <property type="match status" value="1"/>
</dbReference>
<dbReference type="SUPFAM" id="SSF54236">
    <property type="entry name" value="Ubiquitin-like"/>
    <property type="match status" value="1"/>
</dbReference>
<feature type="region of interest" description="Disordered" evidence="1">
    <location>
        <begin position="1"/>
        <end position="23"/>
    </location>
</feature>
<feature type="domain" description="Ubiquitin-like" evidence="2">
    <location>
        <begin position="174"/>
        <end position="251"/>
    </location>
</feature>
<comment type="caution">
    <text evidence="3">The sequence shown here is derived from an EMBL/GenBank/DDBJ whole genome shotgun (WGS) entry which is preliminary data.</text>
</comment>
<evidence type="ECO:0000313" key="4">
    <source>
        <dbReference type="Proteomes" id="UP001530293"/>
    </source>
</evidence>
<evidence type="ECO:0000313" key="3">
    <source>
        <dbReference type="EMBL" id="KAL3761311.1"/>
    </source>
</evidence>
<dbReference type="Proteomes" id="UP001530293">
    <property type="component" value="Unassembled WGS sequence"/>
</dbReference>
<dbReference type="AlphaFoldDB" id="A0ABD3MB96"/>
<evidence type="ECO:0000259" key="2">
    <source>
        <dbReference type="PROSITE" id="PS50053"/>
    </source>
</evidence>
<protein>
    <recommendedName>
        <fullName evidence="2">Ubiquitin-like domain-containing protein</fullName>
    </recommendedName>
</protein>
<dbReference type="InterPro" id="IPR029071">
    <property type="entry name" value="Ubiquitin-like_domsf"/>
</dbReference>
<dbReference type="InterPro" id="IPR000626">
    <property type="entry name" value="Ubiquitin-like_dom"/>
</dbReference>
<dbReference type="PROSITE" id="PS50053">
    <property type="entry name" value="UBIQUITIN_2"/>
    <property type="match status" value="1"/>
</dbReference>
<dbReference type="Pfam" id="PF11976">
    <property type="entry name" value="Rad60-SLD"/>
    <property type="match status" value="1"/>
</dbReference>
<dbReference type="InterPro" id="IPR022617">
    <property type="entry name" value="Rad60/SUMO-like_dom"/>
</dbReference>
<dbReference type="EMBL" id="JALLBG020000152">
    <property type="protein sequence ID" value="KAL3761311.1"/>
    <property type="molecule type" value="Genomic_DNA"/>
</dbReference>
<name>A0ABD3MB96_9STRA</name>
<sequence length="251" mass="28603">MSNANSNKRARRGQPKRSSFADDLNSRTLPAAVNLLRKLDDVDFGNFESQLQPFADGMECITKEEPSTLLRECLKFLVLKKIAGDEDATTLSPTDVIDAVWHQLLLNPRLYKSINDSLGGEMIDHNPEGGRDVDSRNERVTRTIEMYKSIYNITPAMGSVWMGPELPPKQKETITLRIKDLTGEETYFKVRQSTSIWKLKYQFCLQKGIVSSMESMMFLLDGDNLDDNKPISYYDIEDNYQIDCVLKRVGC</sequence>
<evidence type="ECO:0000256" key="1">
    <source>
        <dbReference type="SAM" id="MobiDB-lite"/>
    </source>
</evidence>